<evidence type="ECO:0000313" key="2">
    <source>
        <dbReference type="Proteomes" id="UP001432380"/>
    </source>
</evidence>
<protein>
    <submittedName>
        <fullName evidence="1">Uncharacterized protein</fullName>
    </submittedName>
</protein>
<reference evidence="1" key="1">
    <citation type="submission" date="2024-01" db="EMBL/GenBank/DDBJ databases">
        <authorList>
            <person name="Zhu Q."/>
        </authorList>
    </citation>
    <scope>NUCLEOTIDE SEQUENCE</scope>
</reference>
<dbReference type="EMBL" id="PP079243">
    <property type="protein sequence ID" value="WVK89932.1"/>
    <property type="molecule type" value="Genomic_DNA"/>
</dbReference>
<sequence length="101" mass="11474">MRAFLRSQDKMSGHWPNRTYFNVGLGSPIDVERQDYPEWLQNQCRNSVPAVVEYLDSIAQAVLAGGVMAVVLEYETMHSRSNAIWLVEFINDIISAAEEQV</sequence>
<evidence type="ECO:0000313" key="1">
    <source>
        <dbReference type="EMBL" id="WVK89932.1"/>
    </source>
</evidence>
<proteinExistence type="predicted"/>
<name>A0AAX4JGU5_9CAUD</name>
<accession>A0AAX4JGU5</accession>
<organism evidence="1 2">
    <name type="scientific">Burkholderia phage vB_BpP_HN02</name>
    <dbReference type="NCBI Taxonomy" id="3116925"/>
    <lineage>
        <taxon>Viruses</taxon>
        <taxon>Duplodnaviria</taxon>
        <taxon>Heunggongvirae</taxon>
        <taxon>Uroviricota</taxon>
        <taxon>Caudoviricetes</taxon>
        <taxon>Schitoviridae</taxon>
    </lineage>
</organism>
<dbReference type="Proteomes" id="UP001432380">
    <property type="component" value="Segment"/>
</dbReference>